<reference evidence="1" key="2">
    <citation type="journal article" date="2015" name="Fish Shellfish Immunol.">
        <title>Early steps in the European eel (Anguilla anguilla)-Vibrio vulnificus interaction in the gills: Role of the RtxA13 toxin.</title>
        <authorList>
            <person name="Callol A."/>
            <person name="Pajuelo D."/>
            <person name="Ebbesson L."/>
            <person name="Teles M."/>
            <person name="MacKenzie S."/>
            <person name="Amaro C."/>
        </authorList>
    </citation>
    <scope>NUCLEOTIDE SEQUENCE</scope>
</reference>
<reference evidence="1" key="1">
    <citation type="submission" date="2014-11" db="EMBL/GenBank/DDBJ databases">
        <authorList>
            <person name="Amaro Gonzalez C."/>
        </authorList>
    </citation>
    <scope>NUCLEOTIDE SEQUENCE</scope>
</reference>
<accession>A0A0E9WU04</accession>
<organism evidence="1">
    <name type="scientific">Anguilla anguilla</name>
    <name type="common">European freshwater eel</name>
    <name type="synonym">Muraena anguilla</name>
    <dbReference type="NCBI Taxonomy" id="7936"/>
    <lineage>
        <taxon>Eukaryota</taxon>
        <taxon>Metazoa</taxon>
        <taxon>Chordata</taxon>
        <taxon>Craniata</taxon>
        <taxon>Vertebrata</taxon>
        <taxon>Euteleostomi</taxon>
        <taxon>Actinopterygii</taxon>
        <taxon>Neopterygii</taxon>
        <taxon>Teleostei</taxon>
        <taxon>Anguilliformes</taxon>
        <taxon>Anguillidae</taxon>
        <taxon>Anguilla</taxon>
    </lineage>
</organism>
<sequence length="56" mass="6578">MEIRNCPKIKKEKRGLVKANTRKQTTLANQKIRAKVGKELFFFFIYLNTHTGQTTH</sequence>
<dbReference type="AlphaFoldDB" id="A0A0E9WU04"/>
<protein>
    <submittedName>
        <fullName evidence="1">Uncharacterized protein</fullName>
    </submittedName>
</protein>
<proteinExistence type="predicted"/>
<name>A0A0E9WU04_ANGAN</name>
<dbReference type="EMBL" id="GBXM01015537">
    <property type="protein sequence ID" value="JAH93040.1"/>
    <property type="molecule type" value="Transcribed_RNA"/>
</dbReference>
<evidence type="ECO:0000313" key="1">
    <source>
        <dbReference type="EMBL" id="JAH93040.1"/>
    </source>
</evidence>